<keyword evidence="3" id="KW-1185">Reference proteome</keyword>
<organism evidence="2 3">
    <name type="scientific">Rothia endophytica</name>
    <dbReference type="NCBI Taxonomy" id="1324766"/>
    <lineage>
        <taxon>Bacteria</taxon>
        <taxon>Bacillati</taxon>
        <taxon>Actinomycetota</taxon>
        <taxon>Actinomycetes</taxon>
        <taxon>Micrococcales</taxon>
        <taxon>Micrococcaceae</taxon>
        <taxon>Rothia</taxon>
    </lineage>
</organism>
<dbReference type="EMBL" id="BAABKP010000001">
    <property type="protein sequence ID" value="GAA4795059.1"/>
    <property type="molecule type" value="Genomic_DNA"/>
</dbReference>
<feature type="domain" description="Aminoglycoside phosphotransferase" evidence="1">
    <location>
        <begin position="187"/>
        <end position="271"/>
    </location>
</feature>
<dbReference type="InterPro" id="IPR002575">
    <property type="entry name" value="Aminoglycoside_PTrfase"/>
</dbReference>
<dbReference type="SUPFAM" id="SSF56112">
    <property type="entry name" value="Protein kinase-like (PK-like)"/>
    <property type="match status" value="1"/>
</dbReference>
<dbReference type="Pfam" id="PF01636">
    <property type="entry name" value="APH"/>
    <property type="match status" value="1"/>
</dbReference>
<dbReference type="InterPro" id="IPR011009">
    <property type="entry name" value="Kinase-like_dom_sf"/>
</dbReference>
<dbReference type="Proteomes" id="UP001500187">
    <property type="component" value="Unassembled WGS sequence"/>
</dbReference>
<reference evidence="3" key="1">
    <citation type="journal article" date="2019" name="Int. J. Syst. Evol. Microbiol.">
        <title>The Global Catalogue of Microorganisms (GCM) 10K type strain sequencing project: providing services to taxonomists for standard genome sequencing and annotation.</title>
        <authorList>
            <consortium name="The Broad Institute Genomics Platform"/>
            <consortium name="The Broad Institute Genome Sequencing Center for Infectious Disease"/>
            <person name="Wu L."/>
            <person name="Ma J."/>
        </authorList>
    </citation>
    <scope>NUCLEOTIDE SEQUENCE [LARGE SCALE GENOMIC DNA]</scope>
    <source>
        <strain evidence="3">JCM 18541</strain>
    </source>
</reference>
<dbReference type="Gene3D" id="3.90.1200.10">
    <property type="match status" value="1"/>
</dbReference>
<name>A0ABP9BFY0_9MICC</name>
<evidence type="ECO:0000313" key="2">
    <source>
        <dbReference type="EMBL" id="GAA4795059.1"/>
    </source>
</evidence>
<accession>A0ABP9BFY0</accession>
<evidence type="ECO:0000313" key="3">
    <source>
        <dbReference type="Proteomes" id="UP001500187"/>
    </source>
</evidence>
<gene>
    <name evidence="2" type="ORF">GCM10023352_12850</name>
</gene>
<sequence length="346" mass="38133">MSANTTALEALRRYHRTNPVRRAWPTKDGALIFETFDAQGLLRAGKVTAEGNISLLTYGADKKLPWLEAAVDSGAQLMVHRASKRAVTREHHAVTKHLRPGKAEKVAALSSSLGEVFEEAGFSSASVLAVREQSLDFSLLPGQTLLELGDDSLPAWEVFADSWKRFLTLGKDLADVTHYSLHSSVEEKRVLAQWIESARNYAALDRINDLEGAAEAVATALAEKPDQLVLLHRDLHDKQLLWDGSQLGILDIDTAAIGEAALDVGNLLAHIELRRIQGHLTAEKAAEITVILWDLAQEAGISPQRLRAYTQGSRIRITCVYAFRPRSAPWLATWLDWALAHTPSVF</sequence>
<proteinExistence type="predicted"/>
<evidence type="ECO:0000259" key="1">
    <source>
        <dbReference type="Pfam" id="PF01636"/>
    </source>
</evidence>
<dbReference type="RefSeq" id="WP_345445710.1">
    <property type="nucleotide sequence ID" value="NZ_BAABKP010000001.1"/>
</dbReference>
<comment type="caution">
    <text evidence="2">The sequence shown here is derived from an EMBL/GenBank/DDBJ whole genome shotgun (WGS) entry which is preliminary data.</text>
</comment>
<protein>
    <recommendedName>
        <fullName evidence="1">Aminoglycoside phosphotransferase domain-containing protein</fullName>
    </recommendedName>
</protein>